<organism evidence="1 2">
    <name type="scientific">Hibiscus sabdariffa</name>
    <name type="common">roselle</name>
    <dbReference type="NCBI Taxonomy" id="183260"/>
    <lineage>
        <taxon>Eukaryota</taxon>
        <taxon>Viridiplantae</taxon>
        <taxon>Streptophyta</taxon>
        <taxon>Embryophyta</taxon>
        <taxon>Tracheophyta</taxon>
        <taxon>Spermatophyta</taxon>
        <taxon>Magnoliopsida</taxon>
        <taxon>eudicotyledons</taxon>
        <taxon>Gunneridae</taxon>
        <taxon>Pentapetalae</taxon>
        <taxon>rosids</taxon>
        <taxon>malvids</taxon>
        <taxon>Malvales</taxon>
        <taxon>Malvaceae</taxon>
        <taxon>Malvoideae</taxon>
        <taxon>Hibiscus</taxon>
    </lineage>
</organism>
<proteinExistence type="predicted"/>
<reference evidence="1 2" key="1">
    <citation type="journal article" date="2024" name="G3 (Bethesda)">
        <title>Genome assembly of Hibiscus sabdariffa L. provides insights into metabolisms of medicinal natural products.</title>
        <authorList>
            <person name="Kim T."/>
        </authorList>
    </citation>
    <scope>NUCLEOTIDE SEQUENCE [LARGE SCALE GENOMIC DNA]</scope>
    <source>
        <strain evidence="1">TK-2024</strain>
        <tissue evidence="1">Old leaves</tissue>
    </source>
</reference>
<evidence type="ECO:0000313" key="2">
    <source>
        <dbReference type="Proteomes" id="UP001472677"/>
    </source>
</evidence>
<gene>
    <name evidence="1" type="ORF">V6N12_074621</name>
</gene>
<dbReference type="Proteomes" id="UP001472677">
    <property type="component" value="Unassembled WGS sequence"/>
</dbReference>
<evidence type="ECO:0000313" key="1">
    <source>
        <dbReference type="EMBL" id="KAK8511932.1"/>
    </source>
</evidence>
<sequence>MSAVRVEEVGKDWRFIGSTVHELRLNGDVSGLGGDAMFGPYDGASVVENEVNNSSKNEMNAIKVAGTSDWRAIIKP</sequence>
<comment type="caution">
    <text evidence="1">The sequence shown here is derived from an EMBL/GenBank/DDBJ whole genome shotgun (WGS) entry which is preliminary data.</text>
</comment>
<protein>
    <submittedName>
        <fullName evidence="1">Uncharacterized protein</fullName>
    </submittedName>
</protein>
<dbReference type="EMBL" id="JBBPBM010000076">
    <property type="protein sequence ID" value="KAK8511932.1"/>
    <property type="molecule type" value="Genomic_DNA"/>
</dbReference>
<name>A0ABR2BY20_9ROSI</name>
<accession>A0ABR2BY20</accession>
<keyword evidence="2" id="KW-1185">Reference proteome</keyword>